<dbReference type="Pfam" id="PF00903">
    <property type="entry name" value="Glyoxalase"/>
    <property type="match status" value="1"/>
</dbReference>
<keyword evidence="3" id="KW-1185">Reference proteome</keyword>
<dbReference type="Proteomes" id="UP000239504">
    <property type="component" value="Unassembled WGS sequence"/>
</dbReference>
<reference evidence="2 3" key="1">
    <citation type="submission" date="2017-12" db="EMBL/GenBank/DDBJ databases">
        <authorList>
            <person name="Hurst M.R.H."/>
        </authorList>
    </citation>
    <scope>NUCLEOTIDE SEQUENCE [LARGE SCALE GENOMIC DNA]</scope>
    <source>
        <strain evidence="2 3">SY-3-19</strain>
    </source>
</reference>
<feature type="domain" description="Glyoxalase/fosfomycin resistance/dioxygenase" evidence="1">
    <location>
        <begin position="3"/>
        <end position="134"/>
    </location>
</feature>
<dbReference type="OrthoDB" id="9795306at2"/>
<dbReference type="SUPFAM" id="SSF54593">
    <property type="entry name" value="Glyoxalase/Bleomycin resistance protein/Dihydroxybiphenyl dioxygenase"/>
    <property type="match status" value="1"/>
</dbReference>
<dbReference type="PANTHER" id="PTHR33990:SF1">
    <property type="entry name" value="PROTEIN YJDN"/>
    <property type="match status" value="1"/>
</dbReference>
<sequence length="145" mass="15489">MSINLYLTFDGDCEEAFEFYRSVLGGEFAVMQRFSDGPPDMAGVAEGEKDRIMHVTLAFAGGVLQGSDTAQGHAGPLVKGNNFSICYSPPSRADADAAFEKLSEGGGVTMPMQETFWGSYFGMATDRFGVQWMINCSLDDGAAAA</sequence>
<proteinExistence type="predicted"/>
<gene>
    <name evidence="2" type="ORF">CW354_03130</name>
</gene>
<dbReference type="RefSeq" id="WP_104828595.1">
    <property type="nucleotide sequence ID" value="NZ_PJCH01000003.1"/>
</dbReference>
<accession>A0A2S7K8Z9</accession>
<dbReference type="PANTHER" id="PTHR33990">
    <property type="entry name" value="PROTEIN YJDN-RELATED"/>
    <property type="match status" value="1"/>
</dbReference>
<dbReference type="EMBL" id="PJCH01000003">
    <property type="protein sequence ID" value="PQA88958.1"/>
    <property type="molecule type" value="Genomic_DNA"/>
</dbReference>
<dbReference type="Gene3D" id="3.10.180.10">
    <property type="entry name" value="2,3-Dihydroxybiphenyl 1,2-Dioxygenase, domain 1"/>
    <property type="match status" value="1"/>
</dbReference>
<name>A0A2S7K8Z9_9PROT</name>
<dbReference type="InterPro" id="IPR028973">
    <property type="entry name" value="PhnB-like"/>
</dbReference>
<protein>
    <submittedName>
        <fullName evidence="2">VOC family protein</fullName>
    </submittedName>
</protein>
<comment type="caution">
    <text evidence="2">The sequence shown here is derived from an EMBL/GenBank/DDBJ whole genome shotgun (WGS) entry which is preliminary data.</text>
</comment>
<dbReference type="InterPro" id="IPR004360">
    <property type="entry name" value="Glyas_Fos-R_dOase_dom"/>
</dbReference>
<organism evidence="2 3">
    <name type="scientific">Hyphococcus luteus</name>
    <dbReference type="NCBI Taxonomy" id="2058213"/>
    <lineage>
        <taxon>Bacteria</taxon>
        <taxon>Pseudomonadati</taxon>
        <taxon>Pseudomonadota</taxon>
        <taxon>Alphaproteobacteria</taxon>
        <taxon>Parvularculales</taxon>
        <taxon>Parvularculaceae</taxon>
        <taxon>Hyphococcus</taxon>
    </lineage>
</organism>
<evidence type="ECO:0000313" key="2">
    <source>
        <dbReference type="EMBL" id="PQA88958.1"/>
    </source>
</evidence>
<dbReference type="AlphaFoldDB" id="A0A2S7K8Z9"/>
<evidence type="ECO:0000259" key="1">
    <source>
        <dbReference type="Pfam" id="PF00903"/>
    </source>
</evidence>
<dbReference type="CDD" id="cd06588">
    <property type="entry name" value="PhnB_like"/>
    <property type="match status" value="1"/>
</dbReference>
<evidence type="ECO:0000313" key="3">
    <source>
        <dbReference type="Proteomes" id="UP000239504"/>
    </source>
</evidence>
<dbReference type="InterPro" id="IPR029068">
    <property type="entry name" value="Glyas_Bleomycin-R_OHBP_Dase"/>
</dbReference>